<keyword evidence="3 5" id="KW-0698">rRNA processing</keyword>
<dbReference type="PANTHER" id="PTHR33692:SF1">
    <property type="entry name" value="RIBOSOME MATURATION FACTOR RIMM"/>
    <property type="match status" value="1"/>
</dbReference>
<dbReference type="InterPro" id="IPR036976">
    <property type="entry name" value="RimM_N_sf"/>
</dbReference>
<gene>
    <name evidence="5 8" type="primary">rimM</name>
    <name evidence="8" type="ORF">PQJ61_03575</name>
</gene>
<dbReference type="InterPro" id="IPR002676">
    <property type="entry name" value="RimM_N"/>
</dbReference>
<keyword evidence="4 5" id="KW-0143">Chaperone</keyword>
<evidence type="ECO:0000313" key="8">
    <source>
        <dbReference type="EMBL" id="MDC7225828.1"/>
    </source>
</evidence>
<feature type="domain" description="RimM N-terminal" evidence="6">
    <location>
        <begin position="6"/>
        <end position="88"/>
    </location>
</feature>
<dbReference type="GO" id="GO:0005840">
    <property type="term" value="C:ribosome"/>
    <property type="evidence" value="ECO:0007669"/>
    <property type="project" value="InterPro"/>
</dbReference>
<dbReference type="InterPro" id="IPR009000">
    <property type="entry name" value="Transl_B-barrel_sf"/>
</dbReference>
<comment type="caution">
    <text evidence="8">The sequence shown here is derived from an EMBL/GenBank/DDBJ whole genome shotgun (WGS) entry which is preliminary data.</text>
</comment>
<dbReference type="Pfam" id="PF24986">
    <property type="entry name" value="PRC_RimM"/>
    <property type="match status" value="1"/>
</dbReference>
<dbReference type="Pfam" id="PF01782">
    <property type="entry name" value="RimM"/>
    <property type="match status" value="1"/>
</dbReference>
<dbReference type="GO" id="GO:0005737">
    <property type="term" value="C:cytoplasm"/>
    <property type="evidence" value="ECO:0007669"/>
    <property type="project" value="UniProtKB-SubCell"/>
</dbReference>
<comment type="domain">
    <text evidence="5">The PRC barrel domain binds ribosomal protein uS19.</text>
</comment>
<sequence length="167" mass="18500">MNKLAIGKVRTSVGVRGYFKVLSFSGEAAHFKKLKGQVVEIRLNSRTRHLAVEDVKMSGSNITMKVAGIDSPEEAKKLSGWELFVERNKAAELKKDEFYLADLCKCKLVFNGETVGNVKGVSGNAVSDLLEVDLDGKIRLIPFLNRYIGDVDIKNGTIELLEGWLLE</sequence>
<dbReference type="InterPro" id="IPR011961">
    <property type="entry name" value="RimM"/>
</dbReference>
<proteinExistence type="inferred from homology"/>
<dbReference type="PANTHER" id="PTHR33692">
    <property type="entry name" value="RIBOSOME MATURATION FACTOR RIMM"/>
    <property type="match status" value="1"/>
</dbReference>
<comment type="subunit">
    <text evidence="5">Binds ribosomal protein uS19.</text>
</comment>
<protein>
    <recommendedName>
        <fullName evidence="5">Ribosome maturation factor RimM</fullName>
    </recommendedName>
</protein>
<evidence type="ECO:0000256" key="5">
    <source>
        <dbReference type="HAMAP-Rule" id="MF_00014"/>
    </source>
</evidence>
<name>A0AAJ1MI23_9SPIO</name>
<dbReference type="AlphaFoldDB" id="A0AAJ1MI23"/>
<dbReference type="InterPro" id="IPR011033">
    <property type="entry name" value="PRC_barrel-like_sf"/>
</dbReference>
<dbReference type="GO" id="GO:0043022">
    <property type="term" value="F:ribosome binding"/>
    <property type="evidence" value="ECO:0007669"/>
    <property type="project" value="InterPro"/>
</dbReference>
<feature type="domain" description="Ribosome maturation factor RimM PRC barrel" evidence="7">
    <location>
        <begin position="102"/>
        <end position="160"/>
    </location>
</feature>
<dbReference type="NCBIfam" id="TIGR02273">
    <property type="entry name" value="16S_RimM"/>
    <property type="match status" value="1"/>
</dbReference>
<dbReference type="GO" id="GO:0042274">
    <property type="term" value="P:ribosomal small subunit biogenesis"/>
    <property type="evidence" value="ECO:0007669"/>
    <property type="project" value="UniProtKB-UniRule"/>
</dbReference>
<evidence type="ECO:0000313" key="9">
    <source>
        <dbReference type="Proteomes" id="UP001221217"/>
    </source>
</evidence>
<evidence type="ECO:0000256" key="3">
    <source>
        <dbReference type="ARBA" id="ARBA00022552"/>
    </source>
</evidence>
<comment type="similarity">
    <text evidence="5">Belongs to the RimM family.</text>
</comment>
<keyword evidence="2 5" id="KW-0690">Ribosome biogenesis</keyword>
<keyword evidence="1 5" id="KW-0963">Cytoplasm</keyword>
<evidence type="ECO:0000256" key="4">
    <source>
        <dbReference type="ARBA" id="ARBA00023186"/>
    </source>
</evidence>
<dbReference type="Gene3D" id="2.40.30.60">
    <property type="entry name" value="RimM"/>
    <property type="match status" value="1"/>
</dbReference>
<evidence type="ECO:0000259" key="7">
    <source>
        <dbReference type="Pfam" id="PF24986"/>
    </source>
</evidence>
<evidence type="ECO:0000256" key="2">
    <source>
        <dbReference type="ARBA" id="ARBA00022517"/>
    </source>
</evidence>
<dbReference type="SUPFAM" id="SSF50447">
    <property type="entry name" value="Translation proteins"/>
    <property type="match status" value="1"/>
</dbReference>
<dbReference type="Gene3D" id="2.30.30.240">
    <property type="entry name" value="PRC-barrel domain"/>
    <property type="match status" value="1"/>
</dbReference>
<dbReference type="SUPFAM" id="SSF50346">
    <property type="entry name" value="PRC-barrel domain"/>
    <property type="match status" value="1"/>
</dbReference>
<comment type="function">
    <text evidence="5">An accessory protein needed during the final step in the assembly of 30S ribosomal subunit, possibly for assembly of the head region. Essential for efficient processing of 16S rRNA. May be needed both before and after RbfA during the maturation of 16S rRNA. It has affinity for free ribosomal 30S subunits but not for 70S ribosomes.</text>
</comment>
<evidence type="ECO:0000256" key="1">
    <source>
        <dbReference type="ARBA" id="ARBA00022490"/>
    </source>
</evidence>
<dbReference type="HAMAP" id="MF_00014">
    <property type="entry name" value="Ribosome_mat_RimM"/>
    <property type="match status" value="1"/>
</dbReference>
<evidence type="ECO:0000259" key="6">
    <source>
        <dbReference type="Pfam" id="PF01782"/>
    </source>
</evidence>
<dbReference type="EMBL" id="JAQQAL010000010">
    <property type="protein sequence ID" value="MDC7225828.1"/>
    <property type="molecule type" value="Genomic_DNA"/>
</dbReference>
<dbReference type="Proteomes" id="UP001221217">
    <property type="component" value="Unassembled WGS sequence"/>
</dbReference>
<dbReference type="InterPro" id="IPR056792">
    <property type="entry name" value="PRC_RimM"/>
</dbReference>
<dbReference type="GO" id="GO:0006364">
    <property type="term" value="P:rRNA processing"/>
    <property type="evidence" value="ECO:0007669"/>
    <property type="project" value="UniProtKB-UniRule"/>
</dbReference>
<accession>A0AAJ1MI23</accession>
<organism evidence="8 9">
    <name type="scientific">Candidatus Thalassospirochaeta sargassi</name>
    <dbReference type="NCBI Taxonomy" id="3119039"/>
    <lineage>
        <taxon>Bacteria</taxon>
        <taxon>Pseudomonadati</taxon>
        <taxon>Spirochaetota</taxon>
        <taxon>Spirochaetia</taxon>
        <taxon>Spirochaetales</taxon>
        <taxon>Spirochaetaceae</taxon>
        <taxon>Candidatus Thalassospirochaeta</taxon>
    </lineage>
</organism>
<reference evidence="8 9" key="1">
    <citation type="submission" date="2022-12" db="EMBL/GenBank/DDBJ databases">
        <title>Metagenome assembled genome from gulf of manar.</title>
        <authorList>
            <person name="Kohli P."/>
            <person name="Pk S."/>
            <person name="Venkata Ramana C."/>
            <person name="Sasikala C."/>
        </authorList>
    </citation>
    <scope>NUCLEOTIDE SEQUENCE [LARGE SCALE GENOMIC DNA]</scope>
    <source>
        <strain evidence="8">JB008</strain>
    </source>
</reference>
<comment type="subcellular location">
    <subcellularLocation>
        <location evidence="5">Cytoplasm</location>
    </subcellularLocation>
</comment>